<comment type="caution">
    <text evidence="2">The sequence shown here is derived from an EMBL/GenBank/DDBJ whole genome shotgun (WGS) entry which is preliminary data.</text>
</comment>
<dbReference type="Proteomes" id="UP001597468">
    <property type="component" value="Unassembled WGS sequence"/>
</dbReference>
<keyword evidence="3" id="KW-1185">Reference proteome</keyword>
<gene>
    <name evidence="2" type="ORF">ACFSTG_10040</name>
</gene>
<feature type="region of interest" description="Disordered" evidence="1">
    <location>
        <begin position="53"/>
        <end position="73"/>
    </location>
</feature>
<organism evidence="2 3">
    <name type="scientific">Salinimicrobium flavum</name>
    <dbReference type="NCBI Taxonomy" id="1737065"/>
    <lineage>
        <taxon>Bacteria</taxon>
        <taxon>Pseudomonadati</taxon>
        <taxon>Bacteroidota</taxon>
        <taxon>Flavobacteriia</taxon>
        <taxon>Flavobacteriales</taxon>
        <taxon>Flavobacteriaceae</taxon>
        <taxon>Salinimicrobium</taxon>
    </lineage>
</organism>
<sequence length="73" mass="8076">MQRRETRQARISLRVVVLPTFAKSGIGEGELQFANTVQLSNNNTIVPGTGHYNALNSQRKSKKPKAHLTDGPF</sequence>
<name>A0ABW5IZ68_9FLAO</name>
<protein>
    <submittedName>
        <fullName evidence="2">Uncharacterized protein</fullName>
    </submittedName>
</protein>
<reference evidence="3" key="1">
    <citation type="journal article" date="2019" name="Int. J. Syst. Evol. Microbiol.">
        <title>The Global Catalogue of Microorganisms (GCM) 10K type strain sequencing project: providing services to taxonomists for standard genome sequencing and annotation.</title>
        <authorList>
            <consortium name="The Broad Institute Genomics Platform"/>
            <consortium name="The Broad Institute Genome Sequencing Center for Infectious Disease"/>
            <person name="Wu L."/>
            <person name="Ma J."/>
        </authorList>
    </citation>
    <scope>NUCLEOTIDE SEQUENCE [LARGE SCALE GENOMIC DNA]</scope>
    <source>
        <strain evidence="3">KCTC 42585</strain>
    </source>
</reference>
<proteinExistence type="predicted"/>
<dbReference type="EMBL" id="JBHULT010000009">
    <property type="protein sequence ID" value="MFD2518232.1"/>
    <property type="molecule type" value="Genomic_DNA"/>
</dbReference>
<evidence type="ECO:0000313" key="2">
    <source>
        <dbReference type="EMBL" id="MFD2518232.1"/>
    </source>
</evidence>
<evidence type="ECO:0000256" key="1">
    <source>
        <dbReference type="SAM" id="MobiDB-lite"/>
    </source>
</evidence>
<dbReference type="RefSeq" id="WP_380751961.1">
    <property type="nucleotide sequence ID" value="NZ_JBHULT010000009.1"/>
</dbReference>
<evidence type="ECO:0000313" key="3">
    <source>
        <dbReference type="Proteomes" id="UP001597468"/>
    </source>
</evidence>
<accession>A0ABW5IZ68</accession>